<feature type="signal peptide" evidence="1">
    <location>
        <begin position="1"/>
        <end position="20"/>
    </location>
</feature>
<protein>
    <submittedName>
        <fullName evidence="2">Putative LOC101890584 [Musca domestica]</fullName>
    </submittedName>
</protein>
<evidence type="ECO:0000256" key="1">
    <source>
        <dbReference type="SAM" id="SignalP"/>
    </source>
</evidence>
<dbReference type="AlphaFoldDB" id="A0A0K2VF76"/>
<organism evidence="2">
    <name type="scientific">Lepeophtheirus salmonis</name>
    <name type="common">Salmon louse</name>
    <name type="synonym">Caligus salmonis</name>
    <dbReference type="NCBI Taxonomy" id="72036"/>
    <lineage>
        <taxon>Eukaryota</taxon>
        <taxon>Metazoa</taxon>
        <taxon>Ecdysozoa</taxon>
        <taxon>Arthropoda</taxon>
        <taxon>Crustacea</taxon>
        <taxon>Multicrustacea</taxon>
        <taxon>Hexanauplia</taxon>
        <taxon>Copepoda</taxon>
        <taxon>Siphonostomatoida</taxon>
        <taxon>Caligidae</taxon>
        <taxon>Lepeophtheirus</taxon>
    </lineage>
</organism>
<evidence type="ECO:0000313" key="2">
    <source>
        <dbReference type="EMBL" id="CDW49114.1"/>
    </source>
</evidence>
<keyword evidence="1" id="KW-0732">Signal</keyword>
<dbReference type="EMBL" id="HACA01031753">
    <property type="protein sequence ID" value="CDW49114.1"/>
    <property type="molecule type" value="Transcribed_RNA"/>
</dbReference>
<name>A0A0K2VF76_LEPSM</name>
<feature type="chain" id="PRO_5005489395" evidence="1">
    <location>
        <begin position="21"/>
        <end position="96"/>
    </location>
</feature>
<sequence>MFSIKIFVFLIFLAISTSKGNPLGKSRIKATHVPPKKFDPLRTVKEFFILPNTYYDQPNHRHPYYDSSGTGRLLYGYGGQDLYKYSVYLPIEGYYR</sequence>
<proteinExistence type="predicted"/>
<reference evidence="2" key="1">
    <citation type="submission" date="2014-05" db="EMBL/GenBank/DDBJ databases">
        <authorList>
            <person name="Chronopoulou M."/>
        </authorList>
    </citation>
    <scope>NUCLEOTIDE SEQUENCE</scope>
    <source>
        <tissue evidence="2">Whole organism</tissue>
    </source>
</reference>
<accession>A0A0K2VF76</accession>